<comment type="similarity">
    <text evidence="7">Belongs to the binding-protein-dependent transport system permease family.</text>
</comment>
<keyword evidence="6 7" id="KW-0472">Membrane</keyword>
<keyword evidence="3" id="KW-1003">Cell membrane</keyword>
<gene>
    <name evidence="9" type="ORF">GCM10010096_21920</name>
</gene>
<feature type="transmembrane region" description="Helical" evidence="7">
    <location>
        <begin position="245"/>
        <end position="266"/>
    </location>
</feature>
<feature type="transmembrane region" description="Helical" evidence="7">
    <location>
        <begin position="32"/>
        <end position="55"/>
    </location>
</feature>
<dbReference type="GO" id="GO:0055085">
    <property type="term" value="P:transmembrane transport"/>
    <property type="evidence" value="ECO:0007669"/>
    <property type="project" value="InterPro"/>
</dbReference>
<evidence type="ECO:0000256" key="6">
    <source>
        <dbReference type="ARBA" id="ARBA00023136"/>
    </source>
</evidence>
<evidence type="ECO:0000256" key="2">
    <source>
        <dbReference type="ARBA" id="ARBA00022448"/>
    </source>
</evidence>
<reference evidence="10" key="1">
    <citation type="journal article" date="2019" name="Int. J. Syst. Evol. Microbiol.">
        <title>The Global Catalogue of Microorganisms (GCM) 10K type strain sequencing project: providing services to taxonomists for standard genome sequencing and annotation.</title>
        <authorList>
            <consortium name="The Broad Institute Genomics Platform"/>
            <consortium name="The Broad Institute Genome Sequencing Center for Infectious Disease"/>
            <person name="Wu L."/>
            <person name="Ma J."/>
        </authorList>
    </citation>
    <scope>NUCLEOTIDE SEQUENCE [LARGE SCALE GENOMIC DNA]</scope>
    <source>
        <strain evidence="10">KCTC 42083</strain>
    </source>
</reference>
<keyword evidence="4 7" id="KW-0812">Transmembrane</keyword>
<feature type="transmembrane region" description="Helical" evidence="7">
    <location>
        <begin position="123"/>
        <end position="141"/>
    </location>
</feature>
<comment type="caution">
    <text evidence="9">The sequence shown here is derived from an EMBL/GenBank/DDBJ whole genome shotgun (WGS) entry which is preliminary data.</text>
</comment>
<evidence type="ECO:0000256" key="1">
    <source>
        <dbReference type="ARBA" id="ARBA00004651"/>
    </source>
</evidence>
<feature type="transmembrane region" description="Helical" evidence="7">
    <location>
        <begin position="147"/>
        <end position="168"/>
    </location>
</feature>
<evidence type="ECO:0000256" key="4">
    <source>
        <dbReference type="ARBA" id="ARBA00022692"/>
    </source>
</evidence>
<dbReference type="PANTHER" id="PTHR30151">
    <property type="entry name" value="ALKANE SULFONATE ABC TRANSPORTER-RELATED, MEMBRANE SUBUNIT"/>
    <property type="match status" value="1"/>
</dbReference>
<dbReference type="Proteomes" id="UP000608923">
    <property type="component" value="Unassembled WGS sequence"/>
</dbReference>
<dbReference type="InterPro" id="IPR000515">
    <property type="entry name" value="MetI-like"/>
</dbReference>
<sequence length="275" mass="29949">MSVAKQASLPVSAPAPAGAVLDALWRRGLERIVYGLAGLALFILVWRLAYVYGWAPRGTLPDPLSLPSALLQEIEAGRLWPAAQSSLVHYFWGLGVGTILGIVFGLAAATIRRFDLLQAYLVRLLRPIPPLAWVVFAIAWFKVSHTGAAFVIAIGVFWLNYFATYSAVRSVDPRYYELASAFGHNSYFSRAWTVVLPAISPGLLSGVRAGIGQAWMTLIAAELLGVPGMGQEMNAAAGVGAYDAVVVYMLIISVVYTLCDMLFLTFNKWVLQWQP</sequence>
<keyword evidence="5 7" id="KW-1133">Transmembrane helix</keyword>
<feature type="transmembrane region" description="Helical" evidence="7">
    <location>
        <begin position="90"/>
        <end position="111"/>
    </location>
</feature>
<dbReference type="PROSITE" id="PS50928">
    <property type="entry name" value="ABC_TM1"/>
    <property type="match status" value="1"/>
</dbReference>
<dbReference type="GO" id="GO:0005886">
    <property type="term" value="C:plasma membrane"/>
    <property type="evidence" value="ECO:0007669"/>
    <property type="project" value="UniProtKB-SubCell"/>
</dbReference>
<evidence type="ECO:0000313" key="9">
    <source>
        <dbReference type="EMBL" id="GHC49722.1"/>
    </source>
</evidence>
<evidence type="ECO:0000259" key="8">
    <source>
        <dbReference type="PROSITE" id="PS50928"/>
    </source>
</evidence>
<evidence type="ECO:0000256" key="7">
    <source>
        <dbReference type="RuleBase" id="RU363032"/>
    </source>
</evidence>
<keyword evidence="2 7" id="KW-0813">Transport</keyword>
<dbReference type="RefSeq" id="WP_229841238.1">
    <property type="nucleotide sequence ID" value="NZ_BMZN01000003.1"/>
</dbReference>
<name>A0A8H9M8Y8_9BURK</name>
<accession>A0A8H9M8Y8</accession>
<dbReference type="InterPro" id="IPR035906">
    <property type="entry name" value="MetI-like_sf"/>
</dbReference>
<dbReference type="SUPFAM" id="SSF161098">
    <property type="entry name" value="MetI-like"/>
    <property type="match status" value="1"/>
</dbReference>
<protein>
    <recommendedName>
        <fullName evidence="8">ABC transmembrane type-1 domain-containing protein</fullName>
    </recommendedName>
</protein>
<dbReference type="Gene3D" id="1.10.3720.10">
    <property type="entry name" value="MetI-like"/>
    <property type="match status" value="1"/>
</dbReference>
<evidence type="ECO:0000313" key="10">
    <source>
        <dbReference type="Proteomes" id="UP000608923"/>
    </source>
</evidence>
<dbReference type="PANTHER" id="PTHR30151:SF0">
    <property type="entry name" value="ABC TRANSPORTER PERMEASE PROTEIN MJ0413-RELATED"/>
    <property type="match status" value="1"/>
</dbReference>
<comment type="subcellular location">
    <subcellularLocation>
        <location evidence="1 7">Cell membrane</location>
        <topology evidence="1 7">Multi-pass membrane protein</topology>
    </subcellularLocation>
</comment>
<dbReference type="EMBL" id="BMZN01000003">
    <property type="protein sequence ID" value="GHC49722.1"/>
    <property type="molecule type" value="Genomic_DNA"/>
</dbReference>
<feature type="domain" description="ABC transmembrane type-1" evidence="8">
    <location>
        <begin position="83"/>
        <end position="263"/>
    </location>
</feature>
<evidence type="ECO:0000256" key="5">
    <source>
        <dbReference type="ARBA" id="ARBA00022989"/>
    </source>
</evidence>
<dbReference type="AlphaFoldDB" id="A0A8H9M8Y8"/>
<proteinExistence type="inferred from homology"/>
<keyword evidence="10" id="KW-1185">Reference proteome</keyword>
<evidence type="ECO:0000256" key="3">
    <source>
        <dbReference type="ARBA" id="ARBA00022475"/>
    </source>
</evidence>
<organism evidence="9 10">
    <name type="scientific">Alcaligenes pakistanensis</name>
    <dbReference type="NCBI Taxonomy" id="1482717"/>
    <lineage>
        <taxon>Bacteria</taxon>
        <taxon>Pseudomonadati</taxon>
        <taxon>Pseudomonadota</taxon>
        <taxon>Betaproteobacteria</taxon>
        <taxon>Burkholderiales</taxon>
        <taxon>Alcaligenaceae</taxon>
        <taxon>Alcaligenes</taxon>
    </lineage>
</organism>
<dbReference type="Pfam" id="PF00528">
    <property type="entry name" value="BPD_transp_1"/>
    <property type="match status" value="1"/>
</dbReference>